<keyword evidence="2" id="KW-1133">Transmembrane helix</keyword>
<keyword evidence="5" id="KW-0119">Carbohydrate metabolism</keyword>
<dbReference type="SUPFAM" id="SSF49899">
    <property type="entry name" value="Concanavalin A-like lectins/glucanases"/>
    <property type="match status" value="1"/>
</dbReference>
<name>A0A8H3ZN66_9PEZI</name>
<keyword evidence="5" id="KW-0326">Glycosidase</keyword>
<reference evidence="5 6" key="1">
    <citation type="submission" date="2019-12" db="EMBL/GenBank/DDBJ databases">
        <title>A genome sequence resource for the geographically widespread anthracnose pathogen Colletotrichum asianum.</title>
        <authorList>
            <person name="Meng Y."/>
        </authorList>
    </citation>
    <scope>NUCLEOTIDE SEQUENCE [LARGE SCALE GENOMIC DNA]</scope>
    <source>
        <strain evidence="5 6">ICMP 18580</strain>
    </source>
</reference>
<keyword evidence="2" id="KW-0472">Membrane</keyword>
<evidence type="ECO:0000256" key="1">
    <source>
        <dbReference type="SAM" id="MobiDB-lite"/>
    </source>
</evidence>
<evidence type="ECO:0000256" key="2">
    <source>
        <dbReference type="SAM" id="Phobius"/>
    </source>
</evidence>
<feature type="chain" id="PRO_5034962996" evidence="3">
    <location>
        <begin position="22"/>
        <end position="393"/>
    </location>
</feature>
<keyword evidence="6" id="KW-1185">Reference proteome</keyword>
<dbReference type="InterPro" id="IPR013320">
    <property type="entry name" value="ConA-like_dom_sf"/>
</dbReference>
<gene>
    <name evidence="5" type="ORF">GQ607_007274</name>
</gene>
<keyword evidence="2" id="KW-0812">Transmembrane</keyword>
<evidence type="ECO:0000256" key="3">
    <source>
        <dbReference type="SAM" id="SignalP"/>
    </source>
</evidence>
<dbReference type="Proteomes" id="UP000434172">
    <property type="component" value="Unassembled WGS sequence"/>
</dbReference>
<feature type="region of interest" description="Disordered" evidence="1">
    <location>
        <begin position="315"/>
        <end position="336"/>
    </location>
</feature>
<sequence>MPSTRSSILGLALALLPLAVADDHPVVADDVCNCFLTNTSESYFTNHLFYDFRNLGQYAGVPDIITSYNDSGNASVTSDYFNSDAWTSIWSIQSWNNSGNRGRSGNDATISMVNSPNNIYIEKNTDSNPQSDTYMSFRTARLKDFQTSAEMESVSMGYHFVSVRMFARTIGDPGACTALFTYREAEKYADVQEADIEVLTKDPDNRIQYTNQPSFDDSGNTIDQSTQNGTVPVSWRDWAIHRLDWDSEQSVWLVDGHKVSTIKFQVPRDPSRVMINSWSDGGSWSGVMEVGNSAVLQVQWLELVFNTTDSPTTVTKRGAADSQHAHGPQGKLARRDGDGQCQVVCSIDSAHDFGQVVMLHNGTAPGLLLAQSRALVFWVPVFIMSAMFFHVLS</sequence>
<proteinExistence type="predicted"/>
<keyword evidence="5" id="KW-0378">Hydrolase</keyword>
<dbReference type="EMBL" id="WOWK01000036">
    <property type="protein sequence ID" value="KAF0325523.1"/>
    <property type="molecule type" value="Genomic_DNA"/>
</dbReference>
<dbReference type="CDD" id="cd00413">
    <property type="entry name" value="Glyco_hydrolase_16"/>
    <property type="match status" value="1"/>
</dbReference>
<keyword evidence="5" id="KW-0624">Polysaccharide degradation</keyword>
<dbReference type="OrthoDB" id="4388755at2759"/>
<dbReference type="Gene3D" id="2.60.120.200">
    <property type="match status" value="1"/>
</dbReference>
<dbReference type="AlphaFoldDB" id="A0A8H3ZN66"/>
<dbReference type="PROSITE" id="PS51762">
    <property type="entry name" value="GH16_2"/>
    <property type="match status" value="1"/>
</dbReference>
<comment type="caution">
    <text evidence="5">The sequence shown here is derived from an EMBL/GenBank/DDBJ whole genome shotgun (WGS) entry which is preliminary data.</text>
</comment>
<feature type="domain" description="GH16" evidence="4">
    <location>
        <begin position="69"/>
        <end position="309"/>
    </location>
</feature>
<dbReference type="GO" id="GO:0004553">
    <property type="term" value="F:hydrolase activity, hydrolyzing O-glycosyl compounds"/>
    <property type="evidence" value="ECO:0007669"/>
    <property type="project" value="InterPro"/>
</dbReference>
<keyword evidence="3" id="KW-0732">Signal</keyword>
<evidence type="ECO:0000313" key="5">
    <source>
        <dbReference type="EMBL" id="KAF0325523.1"/>
    </source>
</evidence>
<dbReference type="InterPro" id="IPR000757">
    <property type="entry name" value="Beta-glucanase-like"/>
</dbReference>
<evidence type="ECO:0000259" key="4">
    <source>
        <dbReference type="PROSITE" id="PS51762"/>
    </source>
</evidence>
<evidence type="ECO:0000313" key="6">
    <source>
        <dbReference type="Proteomes" id="UP000434172"/>
    </source>
</evidence>
<dbReference type="PANTHER" id="PTHR38121">
    <property type="entry name" value="GH16 DOMAIN-CONTAINING PROTEIN"/>
    <property type="match status" value="1"/>
</dbReference>
<protein>
    <submittedName>
        <fullName evidence="5">Xylanase 3</fullName>
    </submittedName>
</protein>
<feature type="transmembrane region" description="Helical" evidence="2">
    <location>
        <begin position="375"/>
        <end position="392"/>
    </location>
</feature>
<keyword evidence="5" id="KW-0858">Xylan degradation</keyword>
<organism evidence="5 6">
    <name type="scientific">Colletotrichum asianum</name>
    <dbReference type="NCBI Taxonomy" id="702518"/>
    <lineage>
        <taxon>Eukaryota</taxon>
        <taxon>Fungi</taxon>
        <taxon>Dikarya</taxon>
        <taxon>Ascomycota</taxon>
        <taxon>Pezizomycotina</taxon>
        <taxon>Sordariomycetes</taxon>
        <taxon>Hypocreomycetidae</taxon>
        <taxon>Glomerellales</taxon>
        <taxon>Glomerellaceae</taxon>
        <taxon>Colletotrichum</taxon>
        <taxon>Colletotrichum gloeosporioides species complex</taxon>
    </lineage>
</organism>
<accession>A0A8H3ZN66</accession>
<dbReference type="GO" id="GO:0045493">
    <property type="term" value="P:xylan catabolic process"/>
    <property type="evidence" value="ECO:0007669"/>
    <property type="project" value="UniProtKB-KW"/>
</dbReference>
<dbReference type="Pfam" id="PF00722">
    <property type="entry name" value="Glyco_hydro_16"/>
    <property type="match status" value="1"/>
</dbReference>
<dbReference type="PANTHER" id="PTHR38121:SF4">
    <property type="entry name" value="GH16 DOMAIN-CONTAINING PROTEIN-RELATED"/>
    <property type="match status" value="1"/>
</dbReference>
<feature type="signal peptide" evidence="3">
    <location>
        <begin position="1"/>
        <end position="21"/>
    </location>
</feature>